<accession>A0ABW1L3W4</accession>
<name>A0ABW1L3W4_9BACL</name>
<dbReference type="Pfam" id="PF21250">
    <property type="entry name" value="SOGP_2nd"/>
    <property type="match status" value="1"/>
</dbReference>
<dbReference type="InterPro" id="IPR033432">
    <property type="entry name" value="GH94_catalytic"/>
</dbReference>
<dbReference type="PANTHER" id="PTHR37469:SF2">
    <property type="entry name" value="CELLOBIONIC ACID PHOSPHORYLASE"/>
    <property type="match status" value="1"/>
</dbReference>
<feature type="domain" description="SOGP N-terminal" evidence="6">
    <location>
        <begin position="20"/>
        <end position="242"/>
    </location>
</feature>
<dbReference type="RefSeq" id="WP_377731873.1">
    <property type="nucleotide sequence ID" value="NZ_JBHSRI010000002.1"/>
</dbReference>
<sequence length="1103" mass="124756">MTLNTTETCHLQTGDTQVYFLPSGDVSNFSHNNIMVNQLFGNAIDGSLNNIFLRVFTNDKIDFYPLLGVKSASTFSTSANKAKWAGTVQGVEYEVIFHMANEQMWFWEVNLDGNELEVDLMYGQDVGLAHPNALRSNEAYTAQYLDHAVFEDDSTGFTVCTRQNQQQGDDFPYLQQGSLGKNIGYSTDGFQFFGLSYKGTDIPEALTKSALANETYQYEFAYTALQSEKMQLRGKTSFVFYGAVASNHPDAVKNPLFKQEIHQAWANLDKEELSFNTIDSLHNLAFSAARTISSSAMTSAEVDARYPQKVLEEWDGDSLLSFFTPTYEHIVLKEKELQLERSHGHIVMSGENHQLGEPVITSTSYMPGVFNAQLVLGNTSMNKLLSNVRNPLNIMKTSGQRIYVKLDGRYQLLTMPAVYELGFNYARWIYKLADDELTITNFTVVDKKAVTLHVSSSKNKSYDFMVTNQITMNNNEYDVPFHLEIEDDHSFIVTADANSDSAHVHPELAYRFMLNGSTMKVAKLKEASLVSLEITNSSDWTLTMEGSLVGEFGNVSPLDFDMEKSRYQTYYKGVMNGFALSLPENQESVEKVNAIAWWYTHNMLVHYSVPHGLEQYGGAAWGTRDVCQGPTEYFLATHQYDGVKDIIKTLYAHQYEDTGEWPQWFMFDEYQKIQQDHSHGDVIVWPLKVVADYLTATHDYEILDMTIPYTDRSDFSFTASATLMDHIRKQIKSIKDNFLHDTHLSSYGDGDWDDTLQPANPKLKQYMVSSWTVALTFQTIRNLATSLQTVNPQESHELMSLAAGIEKDFKTYMLNTGVIPGFLYFEDLENPENMVHPSDSKTGITYRLLPMTRGMISELLTPEEAASHEALIKEHFYCPDGVRLMNRPANYDGGVSKHFKRAEQASNFGREIGLQYVHAHIRFVEAMAKLGRKEEVWKGLETINPIGITKVVSNAEKRQSNAYFSSSDGNFKTRYEAQERFSELRTGQVSVKGGWRIYSSGPGIYMNQLISNGLGIRQQAEHLEIDPVLPASLDGLECSFVVYGKPVTIRYHLSGQQSALAINGKEVAYERLQNRYRQGGVKIAKDDLNRVLTDGQNLIEVWV</sequence>
<gene>
    <name evidence="7" type="ORF">ACFPYN_00290</name>
</gene>
<dbReference type="InterPro" id="IPR008928">
    <property type="entry name" value="6-hairpin_glycosidase_sf"/>
</dbReference>
<keyword evidence="1" id="KW-0328">Glycosyltransferase</keyword>
<evidence type="ECO:0000313" key="8">
    <source>
        <dbReference type="Proteomes" id="UP001596170"/>
    </source>
</evidence>
<reference evidence="8" key="1">
    <citation type="journal article" date="2019" name="Int. J. Syst. Evol. Microbiol.">
        <title>The Global Catalogue of Microorganisms (GCM) 10K type strain sequencing project: providing services to taxonomists for standard genome sequencing and annotation.</title>
        <authorList>
            <consortium name="The Broad Institute Genomics Platform"/>
            <consortium name="The Broad Institute Genome Sequencing Center for Infectious Disease"/>
            <person name="Wu L."/>
            <person name="Ma J."/>
        </authorList>
    </citation>
    <scope>NUCLEOTIDE SEQUENCE [LARGE SCALE GENOMIC DNA]</scope>
    <source>
        <strain evidence="8">CCUG 54527</strain>
    </source>
</reference>
<evidence type="ECO:0000256" key="2">
    <source>
        <dbReference type="ARBA" id="ARBA00022679"/>
    </source>
</evidence>
<dbReference type="InterPro" id="IPR037018">
    <property type="entry name" value="GH65_N"/>
</dbReference>
<protein>
    <submittedName>
        <fullName evidence="7">GH36-type glycosyl hydrolase domain-containing protein</fullName>
    </submittedName>
</protein>
<evidence type="ECO:0000313" key="7">
    <source>
        <dbReference type="EMBL" id="MFC6037877.1"/>
    </source>
</evidence>
<feature type="domain" description="Glycosyl hydrolase 94 catalytic" evidence="3">
    <location>
        <begin position="676"/>
        <end position="963"/>
    </location>
</feature>
<keyword evidence="2" id="KW-0808">Transferase</keyword>
<dbReference type="InterPro" id="IPR053831">
    <property type="entry name" value="SOGP_N"/>
</dbReference>
<evidence type="ECO:0000256" key="1">
    <source>
        <dbReference type="ARBA" id="ARBA00022676"/>
    </source>
</evidence>
<dbReference type="EMBL" id="JBHSRI010000002">
    <property type="protein sequence ID" value="MFC6037877.1"/>
    <property type="molecule type" value="Genomic_DNA"/>
</dbReference>
<dbReference type="Pfam" id="PF17167">
    <property type="entry name" value="Glyco_hydro_94"/>
    <property type="match status" value="1"/>
</dbReference>
<evidence type="ECO:0000259" key="4">
    <source>
        <dbReference type="Pfam" id="PF21250"/>
    </source>
</evidence>
<dbReference type="Gene3D" id="1.50.10.10">
    <property type="match status" value="1"/>
</dbReference>
<feature type="domain" description="Glycoside phosphorylase super sandwich" evidence="4">
    <location>
        <begin position="306"/>
        <end position="546"/>
    </location>
</feature>
<dbReference type="Pfam" id="PF21958">
    <property type="entry name" value="SOGP_N"/>
    <property type="match status" value="1"/>
</dbReference>
<dbReference type="InterPro" id="IPR052047">
    <property type="entry name" value="GH94_Enzymes"/>
</dbReference>
<dbReference type="GO" id="GO:0016787">
    <property type="term" value="F:hydrolase activity"/>
    <property type="evidence" value="ECO:0007669"/>
    <property type="project" value="UniProtKB-KW"/>
</dbReference>
<keyword evidence="7" id="KW-0378">Hydrolase</keyword>
<evidence type="ECO:0000259" key="6">
    <source>
        <dbReference type="Pfam" id="PF21958"/>
    </source>
</evidence>
<dbReference type="InterPro" id="IPR048771">
    <property type="entry name" value="SOGP_2nd"/>
</dbReference>
<dbReference type="Pfam" id="PF21270">
    <property type="entry name" value="SOGP_4th"/>
    <property type="match status" value="1"/>
</dbReference>
<dbReference type="Gene3D" id="2.70.98.40">
    <property type="entry name" value="Glycoside hydrolase, family 65, N-terminal domain"/>
    <property type="match status" value="1"/>
</dbReference>
<dbReference type="PANTHER" id="PTHR37469">
    <property type="entry name" value="CELLOBIONIC ACID PHOSPHORYLASE-RELATED"/>
    <property type="match status" value="1"/>
</dbReference>
<dbReference type="InterPro" id="IPR012341">
    <property type="entry name" value="6hp_glycosidase-like_sf"/>
</dbReference>
<evidence type="ECO:0000259" key="3">
    <source>
        <dbReference type="Pfam" id="PF17167"/>
    </source>
</evidence>
<keyword evidence="8" id="KW-1185">Reference proteome</keyword>
<dbReference type="Proteomes" id="UP001596170">
    <property type="component" value="Unassembled WGS sequence"/>
</dbReference>
<feature type="domain" description="Glycoside phosphorylase C-terminal" evidence="5">
    <location>
        <begin position="1015"/>
        <end position="1098"/>
    </location>
</feature>
<dbReference type="InterPro" id="IPR048773">
    <property type="entry name" value="SOGP_C"/>
</dbReference>
<organism evidence="7 8">
    <name type="scientific">Paenisporosarcina macmurdoensis</name>
    <dbReference type="NCBI Taxonomy" id="212659"/>
    <lineage>
        <taxon>Bacteria</taxon>
        <taxon>Bacillati</taxon>
        <taxon>Bacillota</taxon>
        <taxon>Bacilli</taxon>
        <taxon>Bacillales</taxon>
        <taxon>Caryophanaceae</taxon>
        <taxon>Paenisporosarcina</taxon>
    </lineage>
</organism>
<dbReference type="SUPFAM" id="SSF48208">
    <property type="entry name" value="Six-hairpin glycosidases"/>
    <property type="match status" value="1"/>
</dbReference>
<proteinExistence type="predicted"/>
<evidence type="ECO:0000259" key="5">
    <source>
        <dbReference type="Pfam" id="PF21270"/>
    </source>
</evidence>
<comment type="caution">
    <text evidence="7">The sequence shown here is derived from an EMBL/GenBank/DDBJ whole genome shotgun (WGS) entry which is preliminary data.</text>
</comment>